<sequence length="131" mass="15631">ILRNKKRSAPKNKFIFEEKIKWFNMLKEIARTSNEDDLSIVQSIHSDFNRAKKESDNEIKRWFFIISILNNFINISLSRLREEVEGLRKELEKLKINSMNSVLNSNSMRIELDQKNEYIDILTKQVSELKL</sequence>
<accession>A0ABN7XQA0</accession>
<proteinExistence type="predicted"/>
<evidence type="ECO:0000313" key="3">
    <source>
        <dbReference type="Proteomes" id="UP000789901"/>
    </source>
</evidence>
<reference evidence="2 3" key="1">
    <citation type="submission" date="2021-06" db="EMBL/GenBank/DDBJ databases">
        <authorList>
            <person name="Kallberg Y."/>
            <person name="Tangrot J."/>
            <person name="Rosling A."/>
        </authorList>
    </citation>
    <scope>NUCLEOTIDE SEQUENCE [LARGE SCALE GENOMIC DNA]</scope>
    <source>
        <strain evidence="2 3">120-4 pot B 10/14</strain>
    </source>
</reference>
<feature type="non-terminal residue" evidence="2">
    <location>
        <position position="1"/>
    </location>
</feature>
<comment type="caution">
    <text evidence="2">The sequence shown here is derived from an EMBL/GenBank/DDBJ whole genome shotgun (WGS) entry which is preliminary data.</text>
</comment>
<organism evidence="2 3">
    <name type="scientific">Gigaspora margarita</name>
    <dbReference type="NCBI Taxonomy" id="4874"/>
    <lineage>
        <taxon>Eukaryota</taxon>
        <taxon>Fungi</taxon>
        <taxon>Fungi incertae sedis</taxon>
        <taxon>Mucoromycota</taxon>
        <taxon>Glomeromycotina</taxon>
        <taxon>Glomeromycetes</taxon>
        <taxon>Diversisporales</taxon>
        <taxon>Gigasporaceae</taxon>
        <taxon>Gigaspora</taxon>
    </lineage>
</organism>
<feature type="non-terminal residue" evidence="2">
    <location>
        <position position="131"/>
    </location>
</feature>
<gene>
    <name evidence="2" type="ORF">GMARGA_LOCUS45317</name>
</gene>
<dbReference type="EMBL" id="CAJVQB010160668">
    <property type="protein sequence ID" value="CAG8856496.1"/>
    <property type="molecule type" value="Genomic_DNA"/>
</dbReference>
<evidence type="ECO:0000313" key="2">
    <source>
        <dbReference type="EMBL" id="CAG8856496.1"/>
    </source>
</evidence>
<keyword evidence="1" id="KW-0175">Coiled coil</keyword>
<feature type="coiled-coil region" evidence="1">
    <location>
        <begin position="70"/>
        <end position="97"/>
    </location>
</feature>
<name>A0ABN7XQA0_GIGMA</name>
<dbReference type="Proteomes" id="UP000789901">
    <property type="component" value="Unassembled WGS sequence"/>
</dbReference>
<evidence type="ECO:0000256" key="1">
    <source>
        <dbReference type="SAM" id="Coils"/>
    </source>
</evidence>
<protein>
    <submittedName>
        <fullName evidence="2">23873_t:CDS:1</fullName>
    </submittedName>
</protein>
<keyword evidence="3" id="KW-1185">Reference proteome</keyword>